<protein>
    <submittedName>
        <fullName evidence="3">Uncharacterized protein</fullName>
    </submittedName>
</protein>
<gene>
    <name evidence="3" type="ORF">LCGC14_2948950</name>
</gene>
<dbReference type="EMBL" id="LAZR01059363">
    <property type="protein sequence ID" value="KKK67949.1"/>
    <property type="molecule type" value="Genomic_DNA"/>
</dbReference>
<feature type="compositionally biased region" description="Basic and acidic residues" evidence="1">
    <location>
        <begin position="146"/>
        <end position="161"/>
    </location>
</feature>
<comment type="caution">
    <text evidence="3">The sequence shown here is derived from an EMBL/GenBank/DDBJ whole genome shotgun (WGS) entry which is preliminary data.</text>
</comment>
<feature type="transmembrane region" description="Helical" evidence="2">
    <location>
        <begin position="52"/>
        <end position="72"/>
    </location>
</feature>
<keyword evidence="2" id="KW-1133">Transmembrane helix</keyword>
<reference evidence="3" key="1">
    <citation type="journal article" date="2015" name="Nature">
        <title>Complex archaea that bridge the gap between prokaryotes and eukaryotes.</title>
        <authorList>
            <person name="Spang A."/>
            <person name="Saw J.H."/>
            <person name="Jorgensen S.L."/>
            <person name="Zaremba-Niedzwiedzka K."/>
            <person name="Martijn J."/>
            <person name="Lind A.E."/>
            <person name="van Eijk R."/>
            <person name="Schleper C."/>
            <person name="Guy L."/>
            <person name="Ettema T.J."/>
        </authorList>
    </citation>
    <scope>NUCLEOTIDE SEQUENCE</scope>
</reference>
<keyword evidence="2" id="KW-0812">Transmembrane</keyword>
<feature type="region of interest" description="Disordered" evidence="1">
    <location>
        <begin position="146"/>
        <end position="173"/>
    </location>
</feature>
<feature type="compositionally biased region" description="Polar residues" evidence="1">
    <location>
        <begin position="162"/>
        <end position="173"/>
    </location>
</feature>
<keyword evidence="2" id="KW-0472">Membrane</keyword>
<name>A0A0F8ZNI6_9ZZZZ</name>
<organism evidence="3">
    <name type="scientific">marine sediment metagenome</name>
    <dbReference type="NCBI Taxonomy" id="412755"/>
    <lineage>
        <taxon>unclassified sequences</taxon>
        <taxon>metagenomes</taxon>
        <taxon>ecological metagenomes</taxon>
    </lineage>
</organism>
<sequence length="173" mass="19390">MKSENEDAKLDDLISKAIGDNKSAFDFAQWKEDHPEEIAAFKEQTADKSHKLFKYASIAVGVAAMILLVFMLQPNVSESELQIAEYSPKILTAKIKLPDNVATIAKLNFAFEKGGMEAVDTFYEQTVKRTGPRPEKMTVRQLLKEMETDSNKTKGNNHENRSYNISDDISNAA</sequence>
<accession>A0A0F8ZNI6</accession>
<proteinExistence type="predicted"/>
<evidence type="ECO:0000256" key="1">
    <source>
        <dbReference type="SAM" id="MobiDB-lite"/>
    </source>
</evidence>
<evidence type="ECO:0000313" key="3">
    <source>
        <dbReference type="EMBL" id="KKK67949.1"/>
    </source>
</evidence>
<evidence type="ECO:0000256" key="2">
    <source>
        <dbReference type="SAM" id="Phobius"/>
    </source>
</evidence>
<dbReference type="AlphaFoldDB" id="A0A0F8ZNI6"/>